<evidence type="ECO:0000259" key="1">
    <source>
        <dbReference type="Pfam" id="PF12867"/>
    </source>
</evidence>
<sequence>MNERPTKEEYASFYEGYIQLVPEGNVIELLEQQGTQVNTAIRALTEEQGNFRYDAGKWSVKEVFGHLIDNERIMSGRLLRIARGDVTSLPGYDQDILMSSHPFESYTMIDLAEEYAAVRHSTALLLRRLSTEAWLRRGIVNDHPASTRSIACVITGHELHHLSVLRERYGIKL</sequence>
<name>A0AAU8NJS7_9BACL</name>
<dbReference type="InterPro" id="IPR024775">
    <property type="entry name" value="DinB-like"/>
</dbReference>
<dbReference type="RefSeq" id="WP_366295879.1">
    <property type="nucleotide sequence ID" value="NZ_CP159992.1"/>
</dbReference>
<proteinExistence type="predicted"/>
<organism evidence="2">
    <name type="scientific">Paenibacillus sp. AN1007</name>
    <dbReference type="NCBI Taxonomy" id="3151385"/>
    <lineage>
        <taxon>Bacteria</taxon>
        <taxon>Bacillati</taxon>
        <taxon>Bacillota</taxon>
        <taxon>Bacilli</taxon>
        <taxon>Bacillales</taxon>
        <taxon>Paenibacillaceae</taxon>
        <taxon>Paenibacillus</taxon>
    </lineage>
</organism>
<protein>
    <submittedName>
        <fullName evidence="2">DinB family protein</fullName>
    </submittedName>
</protein>
<dbReference type="Gene3D" id="1.20.120.450">
    <property type="entry name" value="dinb family like domain"/>
    <property type="match status" value="1"/>
</dbReference>
<dbReference type="AlphaFoldDB" id="A0AAU8NJS7"/>
<reference evidence="2" key="1">
    <citation type="submission" date="2024-05" db="EMBL/GenBank/DDBJ databases">
        <title>Draft genome assemblies of 36 bacteria isolated from hibernating arctic ground squirrels.</title>
        <authorList>
            <person name="McKee H."/>
            <person name="Mullen L."/>
            <person name="Drown D.M."/>
            <person name="Duddleston K.N."/>
        </authorList>
    </citation>
    <scope>NUCLEOTIDE SEQUENCE</scope>
    <source>
        <strain evidence="2">AN1007</strain>
    </source>
</reference>
<dbReference type="Pfam" id="PF12867">
    <property type="entry name" value="DinB_2"/>
    <property type="match status" value="1"/>
</dbReference>
<dbReference type="SUPFAM" id="SSF109854">
    <property type="entry name" value="DinB/YfiT-like putative metalloenzymes"/>
    <property type="match status" value="1"/>
</dbReference>
<evidence type="ECO:0000313" key="2">
    <source>
        <dbReference type="EMBL" id="XCP97253.1"/>
    </source>
</evidence>
<dbReference type="EMBL" id="CP159992">
    <property type="protein sequence ID" value="XCP97253.1"/>
    <property type="molecule type" value="Genomic_DNA"/>
</dbReference>
<dbReference type="InterPro" id="IPR034660">
    <property type="entry name" value="DinB/YfiT-like"/>
</dbReference>
<accession>A0AAU8NJS7</accession>
<gene>
    <name evidence="2" type="ORF">ABXS70_11355</name>
</gene>
<feature type="domain" description="DinB-like" evidence="1">
    <location>
        <begin position="30"/>
        <end position="164"/>
    </location>
</feature>